<dbReference type="OrthoDB" id="271164at2759"/>
<evidence type="ECO:0000259" key="1">
    <source>
        <dbReference type="Pfam" id="PF09325"/>
    </source>
</evidence>
<dbReference type="AlphaFoldDB" id="A0A7T8GRL2"/>
<proteinExistence type="predicted"/>
<dbReference type="EMBL" id="CP045905">
    <property type="protein sequence ID" value="QQP36470.1"/>
    <property type="molecule type" value="Genomic_DNA"/>
</dbReference>
<name>A0A7T8GRL2_CALRO</name>
<dbReference type="Pfam" id="PF09325">
    <property type="entry name" value="Vps5"/>
    <property type="match status" value="1"/>
</dbReference>
<gene>
    <name evidence="2" type="ORF">FKW44_021588</name>
</gene>
<dbReference type="Proteomes" id="UP000595437">
    <property type="component" value="Chromosome 16"/>
</dbReference>
<sequence length="78" mass="9169">VESIQTQQSDADLFYLFEFIKDYVGPRGRHQGSLSEREKAFHAWQQSQSMVIKKKEQRARAEMSGRFDNYPCLRGSLR</sequence>
<dbReference type="Gene3D" id="1.20.1270.60">
    <property type="entry name" value="Arfaptin homology (AH) domain/BAR domain"/>
    <property type="match status" value="1"/>
</dbReference>
<reference evidence="3" key="1">
    <citation type="submission" date="2021-01" db="EMBL/GenBank/DDBJ databases">
        <title>Caligus Genome Assembly.</title>
        <authorList>
            <person name="Gallardo-Escarate C."/>
        </authorList>
    </citation>
    <scope>NUCLEOTIDE SEQUENCE [LARGE SCALE GENOMIC DNA]</scope>
</reference>
<protein>
    <submittedName>
        <fullName evidence="2">Sorting nexinlike</fullName>
    </submittedName>
</protein>
<organism evidence="2 3">
    <name type="scientific">Caligus rogercresseyi</name>
    <name type="common">Sea louse</name>
    <dbReference type="NCBI Taxonomy" id="217165"/>
    <lineage>
        <taxon>Eukaryota</taxon>
        <taxon>Metazoa</taxon>
        <taxon>Ecdysozoa</taxon>
        <taxon>Arthropoda</taxon>
        <taxon>Crustacea</taxon>
        <taxon>Multicrustacea</taxon>
        <taxon>Hexanauplia</taxon>
        <taxon>Copepoda</taxon>
        <taxon>Siphonostomatoida</taxon>
        <taxon>Caligidae</taxon>
        <taxon>Caligus</taxon>
    </lineage>
</organism>
<feature type="non-terminal residue" evidence="2">
    <location>
        <position position="78"/>
    </location>
</feature>
<feature type="domain" description="Sorting nexin/Vps5-like C-terminal" evidence="1">
    <location>
        <begin position="2"/>
        <end position="66"/>
    </location>
</feature>
<keyword evidence="3" id="KW-1185">Reference proteome</keyword>
<evidence type="ECO:0000313" key="3">
    <source>
        <dbReference type="Proteomes" id="UP000595437"/>
    </source>
</evidence>
<accession>A0A7T8GRL2</accession>
<feature type="non-terminal residue" evidence="2">
    <location>
        <position position="1"/>
    </location>
</feature>
<dbReference type="InterPro" id="IPR027267">
    <property type="entry name" value="AH/BAR_dom_sf"/>
</dbReference>
<dbReference type="InterPro" id="IPR015404">
    <property type="entry name" value="Vps5_C"/>
</dbReference>
<evidence type="ECO:0000313" key="2">
    <source>
        <dbReference type="EMBL" id="QQP36470.1"/>
    </source>
</evidence>